<protein>
    <submittedName>
        <fullName evidence="2">Uncharacterized protein</fullName>
    </submittedName>
</protein>
<dbReference type="EMBL" id="JRKL02005243">
    <property type="protein sequence ID" value="KAF3950846.1"/>
    <property type="molecule type" value="Genomic_DNA"/>
</dbReference>
<organism evidence="2 3">
    <name type="scientific">Castanea mollissima</name>
    <name type="common">Chinese chestnut</name>
    <dbReference type="NCBI Taxonomy" id="60419"/>
    <lineage>
        <taxon>Eukaryota</taxon>
        <taxon>Viridiplantae</taxon>
        <taxon>Streptophyta</taxon>
        <taxon>Embryophyta</taxon>
        <taxon>Tracheophyta</taxon>
        <taxon>Spermatophyta</taxon>
        <taxon>Magnoliopsida</taxon>
        <taxon>eudicotyledons</taxon>
        <taxon>Gunneridae</taxon>
        <taxon>Pentapetalae</taxon>
        <taxon>rosids</taxon>
        <taxon>fabids</taxon>
        <taxon>Fagales</taxon>
        <taxon>Fagaceae</taxon>
        <taxon>Castanea</taxon>
    </lineage>
</organism>
<sequence length="133" mass="14452">RQPPSCSAHSPLASRPLAQHTAVSPDSPSVDAASDNNVDYSPCSDTTVARSDGFSLGFAFAGEASFVFNTTQQLSPCDSRLRLSSSNSLFALFRPKVDEISLLTVNSTTSPLAQSFIVLLNTSQRVWFWYFKL</sequence>
<keyword evidence="3" id="KW-1185">Reference proteome</keyword>
<feature type="non-terminal residue" evidence="2">
    <location>
        <position position="1"/>
    </location>
</feature>
<proteinExistence type="predicted"/>
<dbReference type="Proteomes" id="UP000737018">
    <property type="component" value="Unassembled WGS sequence"/>
</dbReference>
<evidence type="ECO:0000313" key="2">
    <source>
        <dbReference type="EMBL" id="KAF3950846.1"/>
    </source>
</evidence>
<name>A0A8J4VJC4_9ROSI</name>
<feature type="compositionally biased region" description="Low complexity" evidence="1">
    <location>
        <begin position="22"/>
        <end position="35"/>
    </location>
</feature>
<accession>A0A8J4VJC4</accession>
<evidence type="ECO:0000256" key="1">
    <source>
        <dbReference type="SAM" id="MobiDB-lite"/>
    </source>
</evidence>
<comment type="caution">
    <text evidence="2">The sequence shown here is derived from an EMBL/GenBank/DDBJ whole genome shotgun (WGS) entry which is preliminary data.</text>
</comment>
<evidence type="ECO:0000313" key="3">
    <source>
        <dbReference type="Proteomes" id="UP000737018"/>
    </source>
</evidence>
<gene>
    <name evidence="2" type="ORF">CMV_023447</name>
</gene>
<reference evidence="2" key="1">
    <citation type="submission" date="2020-03" db="EMBL/GenBank/DDBJ databases">
        <title>Castanea mollissima Vanexum genome sequencing.</title>
        <authorList>
            <person name="Staton M."/>
        </authorList>
    </citation>
    <scope>NUCLEOTIDE SEQUENCE</scope>
    <source>
        <tissue evidence="2">Leaf</tissue>
    </source>
</reference>
<dbReference type="AlphaFoldDB" id="A0A8J4VJC4"/>
<dbReference type="OrthoDB" id="1724341at2759"/>
<feature type="region of interest" description="Disordered" evidence="1">
    <location>
        <begin position="1"/>
        <end position="38"/>
    </location>
</feature>